<dbReference type="CDD" id="cd16495">
    <property type="entry name" value="RING_CH-C4HC3_MARCH"/>
    <property type="match status" value="1"/>
</dbReference>
<evidence type="ECO:0000313" key="7">
    <source>
        <dbReference type="Proteomes" id="UP000053477"/>
    </source>
</evidence>
<keyword evidence="7" id="KW-1185">Reference proteome</keyword>
<feature type="transmembrane region" description="Helical" evidence="4">
    <location>
        <begin position="86"/>
        <end position="111"/>
    </location>
</feature>
<dbReference type="STRING" id="27342.A0A0H2RQ48"/>
<dbReference type="PANTHER" id="PTHR46347:SF1">
    <property type="entry name" value="RING_FYVE_PHD ZINC FINGER SUPERFAMILY PROTEIN"/>
    <property type="match status" value="1"/>
</dbReference>
<keyword evidence="4" id="KW-0812">Transmembrane</keyword>
<name>A0A0H2RQ48_9AGAM</name>
<gene>
    <name evidence="6" type="ORF">SCHPADRAFT_851864</name>
</gene>
<dbReference type="PANTHER" id="PTHR46347">
    <property type="entry name" value="RING/FYVE/PHD ZINC FINGER SUPERFAMILY PROTEIN"/>
    <property type="match status" value="1"/>
</dbReference>
<feature type="transmembrane region" description="Helical" evidence="4">
    <location>
        <begin position="234"/>
        <end position="255"/>
    </location>
</feature>
<evidence type="ECO:0000256" key="4">
    <source>
        <dbReference type="SAM" id="Phobius"/>
    </source>
</evidence>
<protein>
    <recommendedName>
        <fullName evidence="5">RING-CH-type domain-containing protein</fullName>
    </recommendedName>
</protein>
<dbReference type="InParanoid" id="A0A0H2RQ48"/>
<feature type="domain" description="RING-CH-type" evidence="5">
    <location>
        <begin position="8"/>
        <end position="74"/>
    </location>
</feature>
<dbReference type="OrthoDB" id="264354at2759"/>
<dbReference type="InterPro" id="IPR011016">
    <property type="entry name" value="Znf_RING-CH"/>
</dbReference>
<accession>A0A0H2RQ48</accession>
<dbReference type="SMART" id="SM00744">
    <property type="entry name" value="RINGv"/>
    <property type="match status" value="1"/>
</dbReference>
<keyword evidence="4" id="KW-0472">Membrane</keyword>
<keyword evidence="1" id="KW-0479">Metal-binding</keyword>
<evidence type="ECO:0000256" key="2">
    <source>
        <dbReference type="ARBA" id="ARBA00022771"/>
    </source>
</evidence>
<dbReference type="AlphaFoldDB" id="A0A0H2RQ48"/>
<reference evidence="6 7" key="1">
    <citation type="submission" date="2015-04" db="EMBL/GenBank/DDBJ databases">
        <title>Complete genome sequence of Schizopora paradoxa KUC8140, a cosmopolitan wood degrader in East Asia.</title>
        <authorList>
            <consortium name="DOE Joint Genome Institute"/>
            <person name="Min B."/>
            <person name="Park H."/>
            <person name="Jang Y."/>
            <person name="Kim J.-J."/>
            <person name="Kim K.H."/>
            <person name="Pangilinan J."/>
            <person name="Lipzen A."/>
            <person name="Riley R."/>
            <person name="Grigoriev I.V."/>
            <person name="Spatafora J.W."/>
            <person name="Choi I.-G."/>
        </authorList>
    </citation>
    <scope>NUCLEOTIDE SEQUENCE [LARGE SCALE GENOMIC DNA]</scope>
    <source>
        <strain evidence="6 7">KUC8140</strain>
    </source>
</reference>
<dbReference type="InterPro" id="IPR013083">
    <property type="entry name" value="Znf_RING/FYVE/PHD"/>
</dbReference>
<feature type="transmembrane region" description="Helical" evidence="4">
    <location>
        <begin position="189"/>
        <end position="214"/>
    </location>
</feature>
<organism evidence="6 7">
    <name type="scientific">Schizopora paradoxa</name>
    <dbReference type="NCBI Taxonomy" id="27342"/>
    <lineage>
        <taxon>Eukaryota</taxon>
        <taxon>Fungi</taxon>
        <taxon>Dikarya</taxon>
        <taxon>Basidiomycota</taxon>
        <taxon>Agaricomycotina</taxon>
        <taxon>Agaricomycetes</taxon>
        <taxon>Hymenochaetales</taxon>
        <taxon>Schizoporaceae</taxon>
        <taxon>Schizopora</taxon>
    </lineage>
</organism>
<evidence type="ECO:0000259" key="5">
    <source>
        <dbReference type="PROSITE" id="PS51292"/>
    </source>
</evidence>
<evidence type="ECO:0000256" key="1">
    <source>
        <dbReference type="ARBA" id="ARBA00022723"/>
    </source>
</evidence>
<keyword evidence="2" id="KW-0863">Zinc-finger</keyword>
<dbReference type="EMBL" id="KQ085951">
    <property type="protein sequence ID" value="KLO13979.1"/>
    <property type="molecule type" value="Genomic_DNA"/>
</dbReference>
<dbReference type="PROSITE" id="PS51292">
    <property type="entry name" value="ZF_RING_CH"/>
    <property type="match status" value="1"/>
</dbReference>
<dbReference type="SUPFAM" id="SSF57850">
    <property type="entry name" value="RING/U-box"/>
    <property type="match status" value="1"/>
</dbReference>
<proteinExistence type="predicted"/>
<dbReference type="Gene3D" id="3.30.40.10">
    <property type="entry name" value="Zinc/RING finger domain, C3HC4 (zinc finger)"/>
    <property type="match status" value="1"/>
</dbReference>
<evidence type="ECO:0000313" key="6">
    <source>
        <dbReference type="EMBL" id="KLO13979.1"/>
    </source>
</evidence>
<dbReference type="Pfam" id="PF12906">
    <property type="entry name" value="RINGv"/>
    <property type="match status" value="1"/>
</dbReference>
<evidence type="ECO:0000256" key="3">
    <source>
        <dbReference type="ARBA" id="ARBA00022833"/>
    </source>
</evidence>
<dbReference type="GO" id="GO:0008270">
    <property type="term" value="F:zinc ion binding"/>
    <property type="evidence" value="ECO:0007669"/>
    <property type="project" value="UniProtKB-KW"/>
</dbReference>
<sequence>MSQTGGGTDEADQKQCRICLDGPDPELGRLIKPCLCKGSISYVHVKCLQRWRTTSVSKAAFFACPQCHYRYHFARTNAYGIATNPLFVGVLATTLFTILVYFASFLATFFLDNLDDTSCSSYGHSFYFGFFGPSPLTIAKDIIKLALRFLQDENLFPEDNLFSRSPGLDQRTFSPPKERGVISSFFRRVIIGIPVVGAASLVQLLWSVSMLTPFHFFTNLRGRNRRDRRGSRDFATILVLFAVVMGVLRALWAVYRRTESLAKYLLYRAEDAILEVN</sequence>
<keyword evidence="4" id="KW-1133">Transmembrane helix</keyword>
<keyword evidence="3" id="KW-0862">Zinc</keyword>
<dbReference type="Proteomes" id="UP000053477">
    <property type="component" value="Unassembled WGS sequence"/>
</dbReference>